<dbReference type="SFLD" id="SFLDG01144">
    <property type="entry name" value="C2.B.4:_PGP_Like"/>
    <property type="match status" value="1"/>
</dbReference>
<proteinExistence type="predicted"/>
<dbReference type="Proteomes" id="UP000886865">
    <property type="component" value="Unassembled WGS sequence"/>
</dbReference>
<dbReference type="Gene3D" id="3.40.50.1000">
    <property type="entry name" value="HAD superfamily/HAD-like"/>
    <property type="match status" value="1"/>
</dbReference>
<dbReference type="AlphaFoldDB" id="A0A9D1FHV7"/>
<dbReference type="NCBIfam" id="TIGR00099">
    <property type="entry name" value="Cof-subfamily"/>
    <property type="match status" value="1"/>
</dbReference>
<dbReference type="GO" id="GO:0000287">
    <property type="term" value="F:magnesium ion binding"/>
    <property type="evidence" value="ECO:0007669"/>
    <property type="project" value="TreeGrafter"/>
</dbReference>
<comment type="caution">
    <text evidence="1">The sequence shown here is derived from an EMBL/GenBank/DDBJ whole genome shotgun (WGS) entry which is preliminary data.</text>
</comment>
<dbReference type="InterPro" id="IPR023214">
    <property type="entry name" value="HAD_sf"/>
</dbReference>
<evidence type="ECO:0000313" key="2">
    <source>
        <dbReference type="Proteomes" id="UP000886865"/>
    </source>
</evidence>
<dbReference type="SFLD" id="SFLDG01140">
    <property type="entry name" value="C2.B:_Phosphomannomutase_and_P"/>
    <property type="match status" value="1"/>
</dbReference>
<dbReference type="InterPro" id="IPR000150">
    <property type="entry name" value="Cof"/>
</dbReference>
<dbReference type="NCBIfam" id="TIGR01484">
    <property type="entry name" value="HAD-SF-IIB"/>
    <property type="match status" value="1"/>
</dbReference>
<dbReference type="InterPro" id="IPR006379">
    <property type="entry name" value="HAD-SF_hydro_IIB"/>
</dbReference>
<dbReference type="PANTHER" id="PTHR10000:SF8">
    <property type="entry name" value="HAD SUPERFAMILY HYDROLASE-LIKE, TYPE 3"/>
    <property type="match status" value="1"/>
</dbReference>
<reference evidence="1" key="2">
    <citation type="journal article" date="2021" name="PeerJ">
        <title>Extensive microbial diversity within the chicken gut microbiome revealed by metagenomics and culture.</title>
        <authorList>
            <person name="Gilroy R."/>
            <person name="Ravi A."/>
            <person name="Getino M."/>
            <person name="Pursley I."/>
            <person name="Horton D.L."/>
            <person name="Alikhan N.F."/>
            <person name="Baker D."/>
            <person name="Gharbi K."/>
            <person name="Hall N."/>
            <person name="Watson M."/>
            <person name="Adriaenssens E.M."/>
            <person name="Foster-Nyarko E."/>
            <person name="Jarju S."/>
            <person name="Secka A."/>
            <person name="Antonio M."/>
            <person name="Oren A."/>
            <person name="Chaudhuri R.R."/>
            <person name="La Ragione R."/>
            <person name="Hildebrand F."/>
            <person name="Pallen M.J."/>
        </authorList>
    </citation>
    <scope>NUCLEOTIDE SEQUENCE</scope>
    <source>
        <strain evidence="1">CHK152-2871</strain>
    </source>
</reference>
<dbReference type="GO" id="GO:0005829">
    <property type="term" value="C:cytosol"/>
    <property type="evidence" value="ECO:0007669"/>
    <property type="project" value="TreeGrafter"/>
</dbReference>
<dbReference type="EMBL" id="DVJQ01000034">
    <property type="protein sequence ID" value="HIS74141.1"/>
    <property type="molecule type" value="Genomic_DNA"/>
</dbReference>
<sequence length="267" mass="30265">MGAIKLWITDIDGTILDETNVFSKRVLETIEKVKKSDTKMVVATGRMFNGAKGVADFLGLDTPVVCYQGAMVKLGDKILHQAPVKEELARDVIKVLREKNIHTNLYNNDELIVEDDNKKIMSDYCQGRFTTYRAVDSFDNVELKNVYKLLAIVYDENKMQELIKFMQERYKGVLCIVRSHKYYMEITDPNATKGAALNFLKDYWGIAKSDVLATGDQDNDYEMLKNAGIKVAMENASPKLKEIADYICPDVKQDGVCAAVERYVLCE</sequence>
<keyword evidence="1" id="KW-0378">Hydrolase</keyword>
<dbReference type="CDD" id="cd07516">
    <property type="entry name" value="HAD_Pase"/>
    <property type="match status" value="1"/>
</dbReference>
<dbReference type="InterPro" id="IPR036412">
    <property type="entry name" value="HAD-like_sf"/>
</dbReference>
<dbReference type="PANTHER" id="PTHR10000">
    <property type="entry name" value="PHOSPHOSERINE PHOSPHATASE"/>
    <property type="match status" value="1"/>
</dbReference>
<dbReference type="Pfam" id="PF08282">
    <property type="entry name" value="Hydrolase_3"/>
    <property type="match status" value="1"/>
</dbReference>
<evidence type="ECO:0000313" key="1">
    <source>
        <dbReference type="EMBL" id="HIS74141.1"/>
    </source>
</evidence>
<dbReference type="SFLD" id="SFLDS00003">
    <property type="entry name" value="Haloacid_Dehalogenase"/>
    <property type="match status" value="1"/>
</dbReference>
<gene>
    <name evidence="1" type="ORF">IAA86_03865</name>
</gene>
<reference evidence="1" key="1">
    <citation type="submission" date="2020-10" db="EMBL/GenBank/DDBJ databases">
        <authorList>
            <person name="Gilroy R."/>
        </authorList>
    </citation>
    <scope>NUCLEOTIDE SEQUENCE</scope>
    <source>
        <strain evidence="1">CHK152-2871</strain>
    </source>
</reference>
<accession>A0A9D1FHV7</accession>
<name>A0A9D1FHV7_9BACT</name>
<organism evidence="1 2">
    <name type="scientific">Candidatus Galligastranaerophilus intestinavium</name>
    <dbReference type="NCBI Taxonomy" id="2840836"/>
    <lineage>
        <taxon>Bacteria</taxon>
        <taxon>Candidatus Galligastranaerophilus</taxon>
    </lineage>
</organism>
<protein>
    <submittedName>
        <fullName evidence="1">HAD family hydrolase</fullName>
    </submittedName>
</protein>
<dbReference type="GO" id="GO:0016791">
    <property type="term" value="F:phosphatase activity"/>
    <property type="evidence" value="ECO:0007669"/>
    <property type="project" value="UniProtKB-ARBA"/>
</dbReference>
<dbReference type="Gene3D" id="3.30.1240.10">
    <property type="match status" value="1"/>
</dbReference>
<dbReference type="SUPFAM" id="SSF56784">
    <property type="entry name" value="HAD-like"/>
    <property type="match status" value="1"/>
</dbReference>